<evidence type="ECO:0000313" key="6">
    <source>
        <dbReference type="EMBL" id="CAH2098358.1"/>
    </source>
</evidence>
<keyword evidence="5" id="KW-0472">Membrane</keyword>
<dbReference type="InterPro" id="IPR050271">
    <property type="entry name" value="UDP-glycosyltransferase"/>
</dbReference>
<evidence type="ECO:0000256" key="4">
    <source>
        <dbReference type="RuleBase" id="RU003718"/>
    </source>
</evidence>
<keyword evidence="2 4" id="KW-0328">Glycosyltransferase</keyword>
<keyword evidence="7" id="KW-1185">Reference proteome</keyword>
<dbReference type="PANTHER" id="PTHR48043:SF159">
    <property type="entry name" value="EG:EG0003.4 PROTEIN-RELATED"/>
    <property type="match status" value="1"/>
</dbReference>
<dbReference type="PANTHER" id="PTHR48043">
    <property type="entry name" value="EG:EG0003.4 PROTEIN-RELATED"/>
    <property type="match status" value="1"/>
</dbReference>
<reference evidence="6" key="1">
    <citation type="submission" date="2022-03" db="EMBL/GenBank/DDBJ databases">
        <authorList>
            <person name="Tunstrom K."/>
        </authorList>
    </citation>
    <scope>NUCLEOTIDE SEQUENCE</scope>
</reference>
<evidence type="ECO:0000256" key="2">
    <source>
        <dbReference type="ARBA" id="ARBA00022676"/>
    </source>
</evidence>
<protein>
    <recommendedName>
        <fullName evidence="5">UDP-glucuronosyltransferase</fullName>
        <ecNumber evidence="5">2.4.1.17</ecNumber>
    </recommendedName>
</protein>
<feature type="chain" id="PRO_5043103443" description="UDP-glucuronosyltransferase" evidence="5">
    <location>
        <begin position="18"/>
        <end position="511"/>
    </location>
</feature>
<evidence type="ECO:0000313" key="7">
    <source>
        <dbReference type="Proteomes" id="UP001153954"/>
    </source>
</evidence>
<accession>A0AAU9UK57</accession>
<dbReference type="InterPro" id="IPR002213">
    <property type="entry name" value="UDP_glucos_trans"/>
</dbReference>
<dbReference type="GO" id="GO:0016020">
    <property type="term" value="C:membrane"/>
    <property type="evidence" value="ECO:0007669"/>
    <property type="project" value="UniProtKB-SubCell"/>
</dbReference>
<dbReference type="InterPro" id="IPR035595">
    <property type="entry name" value="UDP_glycos_trans_CS"/>
</dbReference>
<dbReference type="CDD" id="cd03784">
    <property type="entry name" value="GT1_Gtf-like"/>
    <property type="match status" value="1"/>
</dbReference>
<keyword evidence="5" id="KW-0732">Signal</keyword>
<dbReference type="EC" id="2.4.1.17" evidence="5"/>
<dbReference type="AlphaFoldDB" id="A0AAU9UK57"/>
<dbReference type="SUPFAM" id="SSF53756">
    <property type="entry name" value="UDP-Glycosyltransferase/glycogen phosphorylase"/>
    <property type="match status" value="1"/>
</dbReference>
<organism evidence="6 7">
    <name type="scientific">Euphydryas editha</name>
    <name type="common">Edith's checkerspot</name>
    <dbReference type="NCBI Taxonomy" id="104508"/>
    <lineage>
        <taxon>Eukaryota</taxon>
        <taxon>Metazoa</taxon>
        <taxon>Ecdysozoa</taxon>
        <taxon>Arthropoda</taxon>
        <taxon>Hexapoda</taxon>
        <taxon>Insecta</taxon>
        <taxon>Pterygota</taxon>
        <taxon>Neoptera</taxon>
        <taxon>Endopterygota</taxon>
        <taxon>Lepidoptera</taxon>
        <taxon>Glossata</taxon>
        <taxon>Ditrysia</taxon>
        <taxon>Papilionoidea</taxon>
        <taxon>Nymphalidae</taxon>
        <taxon>Nymphalinae</taxon>
        <taxon>Euphydryas</taxon>
    </lineage>
</organism>
<dbReference type="PROSITE" id="PS00375">
    <property type="entry name" value="UDPGT"/>
    <property type="match status" value="1"/>
</dbReference>
<comment type="caution">
    <text evidence="6">The sequence shown here is derived from an EMBL/GenBank/DDBJ whole genome shotgun (WGS) entry which is preliminary data.</text>
</comment>
<dbReference type="Gene3D" id="3.40.50.2000">
    <property type="entry name" value="Glycogen Phosphorylase B"/>
    <property type="match status" value="2"/>
</dbReference>
<sequence>MFKLILSLSFLFVCVKSAKILGVFPMPSISHQVVFRPLMQELAKLGHEVTVITADPAFPKDQTPQNLTEIDVHNISYEYWNQILSEVGKEKNRLTIIKYFFEFILELIRKQLKTSIIQEFLQNNKKIDLILVESCMRPALIFSHIYNAPVIEFSSFGSVNFAYEVFGAETHPIIYPDLFHRRMYNMTIWEKINELYFHYSSQRIVAQSLHDENEMLRKIFGPDIPSLDNMRRNVQILFLNMHSIWDFNRPVPPNVVYLGGIHHKPQRDLPQDLQSYLDTSKNGVIYISFGTNIKPAMFPAKTLKIFTDVFSKLPYDVLWKWDKDELPGHSNNVRISKWLPQSDLLRHPKIKLFITQGGLQSTDEAITAGVPLVGVPMLGDQWFNVEQYVKLNIGKHISIETLTEDELMNVITTVINEPSYRQNIVKLRNLMYDQPQKPLERAVWWTEHVLRQGGQHLRAPGAGVSWTEYYELELVLLLLAALVVVLIITILTTYFIISNIINYIPVKVKVN</sequence>
<keyword evidence="5" id="KW-0812">Transmembrane</keyword>
<evidence type="ECO:0000256" key="3">
    <source>
        <dbReference type="ARBA" id="ARBA00022679"/>
    </source>
</evidence>
<dbReference type="GO" id="GO:0015020">
    <property type="term" value="F:glucuronosyltransferase activity"/>
    <property type="evidence" value="ECO:0007669"/>
    <property type="project" value="UniProtKB-EC"/>
</dbReference>
<feature type="transmembrane region" description="Helical" evidence="5">
    <location>
        <begin position="474"/>
        <end position="497"/>
    </location>
</feature>
<dbReference type="Pfam" id="PF00201">
    <property type="entry name" value="UDPGT"/>
    <property type="match status" value="1"/>
</dbReference>
<proteinExistence type="inferred from homology"/>
<dbReference type="FunFam" id="3.40.50.2000:FF:000050">
    <property type="entry name" value="UDP-glucuronosyltransferase"/>
    <property type="match status" value="1"/>
</dbReference>
<feature type="signal peptide" evidence="5">
    <location>
        <begin position="1"/>
        <end position="17"/>
    </location>
</feature>
<comment type="catalytic activity">
    <reaction evidence="5">
        <text>glucuronate acceptor + UDP-alpha-D-glucuronate = acceptor beta-D-glucuronoside + UDP + H(+)</text>
        <dbReference type="Rhea" id="RHEA:21032"/>
        <dbReference type="ChEBI" id="CHEBI:15378"/>
        <dbReference type="ChEBI" id="CHEBI:58052"/>
        <dbReference type="ChEBI" id="CHEBI:58223"/>
        <dbReference type="ChEBI" id="CHEBI:132367"/>
        <dbReference type="ChEBI" id="CHEBI:132368"/>
        <dbReference type="EC" id="2.4.1.17"/>
    </reaction>
</comment>
<keyword evidence="5" id="KW-1133">Transmembrane helix</keyword>
<gene>
    <name evidence="6" type="ORF">EEDITHA_LOCUS13478</name>
</gene>
<dbReference type="Proteomes" id="UP001153954">
    <property type="component" value="Unassembled WGS sequence"/>
</dbReference>
<evidence type="ECO:0000256" key="1">
    <source>
        <dbReference type="ARBA" id="ARBA00009995"/>
    </source>
</evidence>
<comment type="similarity">
    <text evidence="1 4">Belongs to the UDP-glycosyltransferase family.</text>
</comment>
<comment type="subcellular location">
    <subcellularLocation>
        <location evidence="5">Membrane</location>
        <topology evidence="5">Single-pass membrane protein</topology>
    </subcellularLocation>
</comment>
<name>A0AAU9UK57_EUPED</name>
<keyword evidence="3 4" id="KW-0808">Transferase</keyword>
<evidence type="ECO:0000256" key="5">
    <source>
        <dbReference type="RuleBase" id="RU362059"/>
    </source>
</evidence>
<dbReference type="EMBL" id="CAKOGL010000019">
    <property type="protein sequence ID" value="CAH2098358.1"/>
    <property type="molecule type" value="Genomic_DNA"/>
</dbReference>